<dbReference type="CDD" id="cd00156">
    <property type="entry name" value="REC"/>
    <property type="match status" value="1"/>
</dbReference>
<accession>A0ABT5DW16</accession>
<name>A0ABT5DW16_9BACT</name>
<gene>
    <name evidence="3" type="ORF">POL25_08425</name>
</gene>
<evidence type="ECO:0000313" key="3">
    <source>
        <dbReference type="EMBL" id="MDC0716913.1"/>
    </source>
</evidence>
<reference evidence="3 4" key="1">
    <citation type="submission" date="2022-11" db="EMBL/GenBank/DDBJ databases">
        <title>Minimal conservation of predation-associated metabolite biosynthetic gene clusters underscores biosynthetic potential of Myxococcota including descriptions for ten novel species: Archangium lansinium sp. nov., Myxococcus landrumus sp. nov., Nannocystis bai.</title>
        <authorList>
            <person name="Ahearne A."/>
            <person name="Stevens C."/>
            <person name="Dowd S."/>
        </authorList>
    </citation>
    <scope>NUCLEOTIDE SEQUENCE [LARGE SCALE GENOMIC DNA]</scope>
    <source>
        <strain evidence="3 4">BB15-2</strain>
    </source>
</reference>
<sequence>MAHPGVVFLDDDEDLRELFVDVVALFAERDCLTVGSVDELVEQRKRVLAAELIILDINLGPGLPSGLDAYKWLREQNYGGRVVFLTGHAASHPLVAEARRLAGVRVYEKPLPVPTIARLLEREPD</sequence>
<keyword evidence="4" id="KW-1185">Reference proteome</keyword>
<dbReference type="EMBL" id="JAQNDL010000001">
    <property type="protein sequence ID" value="MDC0716913.1"/>
    <property type="molecule type" value="Genomic_DNA"/>
</dbReference>
<dbReference type="PROSITE" id="PS50110">
    <property type="entry name" value="RESPONSE_REGULATORY"/>
    <property type="match status" value="1"/>
</dbReference>
<dbReference type="RefSeq" id="WP_272085401.1">
    <property type="nucleotide sequence ID" value="NZ_JAQNDL010000001.1"/>
</dbReference>
<evidence type="ECO:0000259" key="2">
    <source>
        <dbReference type="PROSITE" id="PS50110"/>
    </source>
</evidence>
<protein>
    <submittedName>
        <fullName evidence="3">Response regulator</fullName>
    </submittedName>
</protein>
<keyword evidence="1" id="KW-0597">Phosphoprotein</keyword>
<feature type="modified residue" description="4-aspartylphosphate" evidence="1">
    <location>
        <position position="56"/>
    </location>
</feature>
<dbReference type="InterPro" id="IPR001789">
    <property type="entry name" value="Sig_transdc_resp-reg_receiver"/>
</dbReference>
<dbReference type="InterPro" id="IPR011006">
    <property type="entry name" value="CheY-like_superfamily"/>
</dbReference>
<organism evidence="3 4">
    <name type="scientific">Nannocystis bainbridge</name>
    <dbReference type="NCBI Taxonomy" id="2995303"/>
    <lineage>
        <taxon>Bacteria</taxon>
        <taxon>Pseudomonadati</taxon>
        <taxon>Myxococcota</taxon>
        <taxon>Polyangia</taxon>
        <taxon>Nannocystales</taxon>
        <taxon>Nannocystaceae</taxon>
        <taxon>Nannocystis</taxon>
    </lineage>
</organism>
<dbReference type="Proteomes" id="UP001221686">
    <property type="component" value="Unassembled WGS sequence"/>
</dbReference>
<comment type="caution">
    <text evidence="3">The sequence shown here is derived from an EMBL/GenBank/DDBJ whole genome shotgun (WGS) entry which is preliminary data.</text>
</comment>
<feature type="domain" description="Response regulatory" evidence="2">
    <location>
        <begin position="5"/>
        <end position="124"/>
    </location>
</feature>
<proteinExistence type="predicted"/>
<dbReference type="Pfam" id="PF00072">
    <property type="entry name" value="Response_reg"/>
    <property type="match status" value="1"/>
</dbReference>
<dbReference type="Gene3D" id="3.40.50.2300">
    <property type="match status" value="1"/>
</dbReference>
<evidence type="ECO:0000256" key="1">
    <source>
        <dbReference type="PROSITE-ProRule" id="PRU00169"/>
    </source>
</evidence>
<evidence type="ECO:0000313" key="4">
    <source>
        <dbReference type="Proteomes" id="UP001221686"/>
    </source>
</evidence>
<dbReference type="SUPFAM" id="SSF52172">
    <property type="entry name" value="CheY-like"/>
    <property type="match status" value="1"/>
</dbReference>